<reference evidence="2 3" key="1">
    <citation type="journal article" date="2014" name="Genome Biol. Evol.">
        <title>The secreted proteins of Achlya hypogyna and Thraustotheca clavata identify the ancestral oomycete secretome and reveal gene acquisitions by horizontal gene transfer.</title>
        <authorList>
            <person name="Misner I."/>
            <person name="Blouin N."/>
            <person name="Leonard G."/>
            <person name="Richards T.A."/>
            <person name="Lane C.E."/>
        </authorList>
    </citation>
    <scope>NUCLEOTIDE SEQUENCE [LARGE SCALE GENOMIC DNA]</scope>
    <source>
        <strain evidence="2 3">ATCC 34112</strain>
    </source>
</reference>
<evidence type="ECO:0000313" key="3">
    <source>
        <dbReference type="Proteomes" id="UP000243217"/>
    </source>
</evidence>
<dbReference type="PANTHER" id="PTHR46825:SF9">
    <property type="entry name" value="BETA-LACTAMASE-RELATED DOMAIN-CONTAINING PROTEIN"/>
    <property type="match status" value="1"/>
</dbReference>
<accession>A0A1V9YS72</accession>
<dbReference type="SUPFAM" id="SSF56601">
    <property type="entry name" value="beta-lactamase/transpeptidase-like"/>
    <property type="match status" value="1"/>
</dbReference>
<dbReference type="STRING" id="74557.A0A1V9YS72"/>
<dbReference type="InterPro" id="IPR050491">
    <property type="entry name" value="AmpC-like"/>
</dbReference>
<feature type="domain" description="Beta-lactamase-related" evidence="1">
    <location>
        <begin position="24"/>
        <end position="365"/>
    </location>
</feature>
<comment type="caution">
    <text evidence="2">The sequence shown here is derived from an EMBL/GenBank/DDBJ whole genome shotgun (WGS) entry which is preliminary data.</text>
</comment>
<dbReference type="PANTHER" id="PTHR46825">
    <property type="entry name" value="D-ALANYL-D-ALANINE-CARBOXYPEPTIDASE/ENDOPEPTIDASE AMPH"/>
    <property type="match status" value="1"/>
</dbReference>
<evidence type="ECO:0000313" key="2">
    <source>
        <dbReference type="EMBL" id="OQR88576.1"/>
    </source>
</evidence>
<protein>
    <submittedName>
        <fullName evidence="2">Beta-lactamase</fullName>
    </submittedName>
</protein>
<dbReference type="OrthoDB" id="73259at2759"/>
<organism evidence="2 3">
    <name type="scientific">Thraustotheca clavata</name>
    <dbReference type="NCBI Taxonomy" id="74557"/>
    <lineage>
        <taxon>Eukaryota</taxon>
        <taxon>Sar</taxon>
        <taxon>Stramenopiles</taxon>
        <taxon>Oomycota</taxon>
        <taxon>Saprolegniomycetes</taxon>
        <taxon>Saprolegniales</taxon>
        <taxon>Achlyaceae</taxon>
        <taxon>Thraustotheca</taxon>
    </lineage>
</organism>
<dbReference type="EMBL" id="JNBS01003124">
    <property type="protein sequence ID" value="OQR88576.1"/>
    <property type="molecule type" value="Genomic_DNA"/>
</dbReference>
<dbReference type="Pfam" id="PF00144">
    <property type="entry name" value="Beta-lactamase"/>
    <property type="match status" value="1"/>
</dbReference>
<feature type="non-terminal residue" evidence="2">
    <location>
        <position position="416"/>
    </location>
</feature>
<dbReference type="InterPro" id="IPR001466">
    <property type="entry name" value="Beta-lactam-related"/>
</dbReference>
<gene>
    <name evidence="2" type="ORF">THRCLA_10234</name>
</gene>
<dbReference type="Gene3D" id="3.40.710.10">
    <property type="entry name" value="DD-peptidase/beta-lactamase superfamily"/>
    <property type="match status" value="1"/>
</dbReference>
<keyword evidence="3" id="KW-1185">Reference proteome</keyword>
<sequence>DTEHYRFDTHRTIQNKKTMTIDFMNKMLKKYRVPGYALSVVYKNQTIISQGFGTKQYGNASNVVTQDTQFQIGSYTKTFIAMGIAKLVDEGNMTWTDSVKQHLPWFELQDKYAEKYTTIADLLAMNSVFGAYEGDLAWAIGVVPTERELVKNLAYFDTTRPLRPGYAYSNLNFEILGQVIEYKTNMKWSDYLDKTFFKPLGMHHTYSRAFDVPNTNDLSFGHKFCGDKVAGPYSLQTSVEIFLSKENNYIAAGSILSTAADLSKFSKFLLSKGEGIFKSPQSISDMITGRSFDTMMVKYGTMMSFSYNPDGGAFTAGYGFDIVGDVMYGFHYYDKGGDTIAFKTRNGFIPSEDLGVVLLANAEPAGGIPEDLFISDRIRSYILGIFLNIPQSKLQKTYDEAIKAANALGPSNDCNP</sequence>
<name>A0A1V9YS72_9STRA</name>
<dbReference type="InterPro" id="IPR012338">
    <property type="entry name" value="Beta-lactam/transpept-like"/>
</dbReference>
<proteinExistence type="predicted"/>
<dbReference type="AlphaFoldDB" id="A0A1V9YS72"/>
<feature type="non-terminal residue" evidence="2">
    <location>
        <position position="1"/>
    </location>
</feature>
<dbReference type="Proteomes" id="UP000243217">
    <property type="component" value="Unassembled WGS sequence"/>
</dbReference>
<evidence type="ECO:0000259" key="1">
    <source>
        <dbReference type="Pfam" id="PF00144"/>
    </source>
</evidence>